<gene>
    <name evidence="1" type="ORF">SDC9_115392</name>
</gene>
<dbReference type="EMBL" id="VSSQ01022269">
    <property type="protein sequence ID" value="MPM68459.1"/>
    <property type="molecule type" value="Genomic_DNA"/>
</dbReference>
<comment type="caution">
    <text evidence="1">The sequence shown here is derived from an EMBL/GenBank/DDBJ whole genome shotgun (WGS) entry which is preliminary data.</text>
</comment>
<evidence type="ECO:0000313" key="1">
    <source>
        <dbReference type="EMBL" id="MPM68459.1"/>
    </source>
</evidence>
<proteinExistence type="predicted"/>
<protein>
    <submittedName>
        <fullName evidence="1">Uncharacterized protein</fullName>
    </submittedName>
</protein>
<reference evidence="1" key="1">
    <citation type="submission" date="2019-08" db="EMBL/GenBank/DDBJ databases">
        <authorList>
            <person name="Kucharzyk K."/>
            <person name="Murdoch R.W."/>
            <person name="Higgins S."/>
            <person name="Loffler F."/>
        </authorList>
    </citation>
    <scope>NUCLEOTIDE SEQUENCE</scope>
</reference>
<accession>A0A645BSQ7</accession>
<sequence length="92" mass="9933">MVVVDQNLGGSGVEGGLDRGVDFGGQQPVHAQPVLCRLGVFLGAIFPKTESRDAFDVGLDINFHDSLLLMILSNVPRTYRADTMEKNFPGSQ</sequence>
<organism evidence="1">
    <name type="scientific">bioreactor metagenome</name>
    <dbReference type="NCBI Taxonomy" id="1076179"/>
    <lineage>
        <taxon>unclassified sequences</taxon>
        <taxon>metagenomes</taxon>
        <taxon>ecological metagenomes</taxon>
    </lineage>
</organism>
<name>A0A645BSQ7_9ZZZZ</name>
<dbReference type="AlphaFoldDB" id="A0A645BSQ7"/>